<organism evidence="1 2">
    <name type="scientific">Purpureocillium lilacinum</name>
    <name type="common">Paecilomyces lilacinus</name>
    <dbReference type="NCBI Taxonomy" id="33203"/>
    <lineage>
        <taxon>Eukaryota</taxon>
        <taxon>Fungi</taxon>
        <taxon>Dikarya</taxon>
        <taxon>Ascomycota</taxon>
        <taxon>Pezizomycotina</taxon>
        <taxon>Sordariomycetes</taxon>
        <taxon>Hypocreomycetidae</taxon>
        <taxon>Hypocreales</taxon>
        <taxon>Ophiocordycipitaceae</taxon>
        <taxon>Purpureocillium</taxon>
    </lineage>
</organism>
<accession>A0ACC4DUM3</accession>
<dbReference type="Proteomes" id="UP001638806">
    <property type="component" value="Unassembled WGS sequence"/>
</dbReference>
<reference evidence="1" key="1">
    <citation type="submission" date="2024-12" db="EMBL/GenBank/DDBJ databases">
        <title>Comparative genomics and development of molecular markers within Purpureocillium lilacinum and among Purpureocillium species.</title>
        <authorList>
            <person name="Yeh Z.-Y."/>
            <person name="Ni N.-T."/>
            <person name="Lo P.-H."/>
            <person name="Mushyakhwo K."/>
            <person name="Lin C.-F."/>
            <person name="Nai Y.-S."/>
        </authorList>
    </citation>
    <scope>NUCLEOTIDE SEQUENCE</scope>
    <source>
        <strain evidence="1">NCHU-NPUST-175</strain>
    </source>
</reference>
<proteinExistence type="predicted"/>
<sequence length="83" mass="9113">MAGALQVVPATGPTTVRAEEGGEVSEVGVRALAVSVEPRLGLSVSQASRQWLDVEVEPYWPCRVYLWHRIVTQNIAMYDQGCK</sequence>
<dbReference type="EMBL" id="JBGNUJ010000006">
    <property type="protein sequence ID" value="KAL3959003.1"/>
    <property type="molecule type" value="Genomic_DNA"/>
</dbReference>
<protein>
    <submittedName>
        <fullName evidence="1">Uncharacterized protein</fullName>
    </submittedName>
</protein>
<comment type="caution">
    <text evidence="1">The sequence shown here is derived from an EMBL/GenBank/DDBJ whole genome shotgun (WGS) entry which is preliminary data.</text>
</comment>
<gene>
    <name evidence="1" type="ORF">ACCO45_007165</name>
</gene>
<evidence type="ECO:0000313" key="1">
    <source>
        <dbReference type="EMBL" id="KAL3959003.1"/>
    </source>
</evidence>
<keyword evidence="2" id="KW-1185">Reference proteome</keyword>
<evidence type="ECO:0000313" key="2">
    <source>
        <dbReference type="Proteomes" id="UP001638806"/>
    </source>
</evidence>
<name>A0ACC4DUM3_PURLI</name>